<dbReference type="PANTHER" id="PTHR11910">
    <property type="entry name" value="ATP SYNTHASE DELTA CHAIN"/>
    <property type="match status" value="1"/>
</dbReference>
<evidence type="ECO:0000256" key="1">
    <source>
        <dbReference type="ARBA" id="ARBA00004370"/>
    </source>
</evidence>
<keyword evidence="7" id="KW-1003">Cell membrane</keyword>
<comment type="subcellular location">
    <subcellularLocation>
        <location evidence="7">Cell membrane</location>
        <topology evidence="7">Peripheral membrane protein</topology>
    </subcellularLocation>
    <subcellularLocation>
        <location evidence="1">Membrane</location>
    </subcellularLocation>
</comment>
<dbReference type="GO" id="GO:0046933">
    <property type="term" value="F:proton-transporting ATP synthase activity, rotational mechanism"/>
    <property type="evidence" value="ECO:0007669"/>
    <property type="project" value="UniProtKB-UniRule"/>
</dbReference>
<dbReference type="Pfam" id="PF00213">
    <property type="entry name" value="OSCP"/>
    <property type="match status" value="1"/>
</dbReference>
<evidence type="ECO:0000313" key="8">
    <source>
        <dbReference type="EMBL" id="KAB1441868.1"/>
    </source>
</evidence>
<sequence length="181" mass="19647">MTGNVVARRYAKALYSVGGSQGETEAYGKEMMELAGSLQGAPDAMRFFRNPLFSADEKKAVLKQMLEKLSVKPMVANFCNLLADKGRLEEVPAIAADYKAMLDEASGVISGRLVTVKPMDAARQADVLKRLEGQTGKKLELEFADDAEILGGVVLKIGDKVLDASLRAQLQILKDNIKRGE</sequence>
<dbReference type="InterPro" id="IPR026015">
    <property type="entry name" value="ATP_synth_OSCP/delta_N_sf"/>
</dbReference>
<keyword evidence="3 7" id="KW-0375">Hydrogen ion transport</keyword>
<keyword evidence="7" id="KW-0139">CF(1)</keyword>
<dbReference type="AlphaFoldDB" id="A0A6N6N2I4"/>
<protein>
    <recommendedName>
        <fullName evidence="7">ATP synthase subunit delta</fullName>
    </recommendedName>
    <alternativeName>
        <fullName evidence="7">ATP synthase F(1) sector subunit delta</fullName>
    </alternativeName>
    <alternativeName>
        <fullName evidence="7">F-type ATPase subunit delta</fullName>
        <shortName evidence="7">F-ATPase subunit delta</shortName>
    </alternativeName>
</protein>
<dbReference type="PRINTS" id="PR00125">
    <property type="entry name" value="ATPASEDELTA"/>
</dbReference>
<dbReference type="OrthoDB" id="9802471at2"/>
<keyword evidence="9" id="KW-1185">Reference proteome</keyword>
<comment type="function">
    <text evidence="7">This protein is part of the stalk that links CF(0) to CF(1). It either transmits conformational changes from CF(0) to CF(1) or is implicated in proton conduction.</text>
</comment>
<evidence type="ECO:0000256" key="4">
    <source>
        <dbReference type="ARBA" id="ARBA00023065"/>
    </source>
</evidence>
<comment type="function">
    <text evidence="7">F(1)F(0) ATP synthase produces ATP from ADP in the presence of a proton or sodium gradient. F-type ATPases consist of two structural domains, F(1) containing the extramembraneous catalytic core and F(0) containing the membrane proton channel, linked together by a central stalk and a peripheral stalk. During catalysis, ATP synthesis in the catalytic domain of F(1) is coupled via a rotary mechanism of the central stalk subunits to proton translocation.</text>
</comment>
<dbReference type="Gene3D" id="1.10.520.20">
    <property type="entry name" value="N-terminal domain of the delta subunit of the F1F0-ATP synthase"/>
    <property type="match status" value="1"/>
</dbReference>
<proteinExistence type="inferred from homology"/>
<keyword evidence="6 7" id="KW-0066">ATP synthesis</keyword>
<name>A0A6N6N2I4_9BACT</name>
<comment type="caution">
    <text evidence="8">The sequence shown here is derived from an EMBL/GenBank/DDBJ whole genome shotgun (WGS) entry which is preliminary data.</text>
</comment>
<evidence type="ECO:0000256" key="2">
    <source>
        <dbReference type="ARBA" id="ARBA00022448"/>
    </source>
</evidence>
<evidence type="ECO:0000256" key="7">
    <source>
        <dbReference type="HAMAP-Rule" id="MF_01416"/>
    </source>
</evidence>
<dbReference type="Proteomes" id="UP000438699">
    <property type="component" value="Unassembled WGS sequence"/>
</dbReference>
<dbReference type="EMBL" id="WAIE01000003">
    <property type="protein sequence ID" value="KAB1441868.1"/>
    <property type="molecule type" value="Genomic_DNA"/>
</dbReference>
<dbReference type="SUPFAM" id="SSF47928">
    <property type="entry name" value="N-terminal domain of the delta subunit of the F1F0-ATP synthase"/>
    <property type="match status" value="1"/>
</dbReference>
<evidence type="ECO:0000256" key="5">
    <source>
        <dbReference type="ARBA" id="ARBA00023136"/>
    </source>
</evidence>
<keyword evidence="5 7" id="KW-0472">Membrane</keyword>
<reference evidence="8 9" key="1">
    <citation type="journal article" date="2017" name="Int. J. Syst. Evol. Microbiol.">
        <title>Desulfovibrio senegalensis sp. nov., a mesophilic sulfate reducer isolated from marine sediment.</title>
        <authorList>
            <person name="Thioye A."/>
            <person name="Gam Z.B.A."/>
            <person name="Mbengue M."/>
            <person name="Cayol J.L."/>
            <person name="Joseph-Bartoli M."/>
            <person name="Toure-Kane C."/>
            <person name="Labat M."/>
        </authorList>
    </citation>
    <scope>NUCLEOTIDE SEQUENCE [LARGE SCALE GENOMIC DNA]</scope>
    <source>
        <strain evidence="8 9">DSM 101509</strain>
    </source>
</reference>
<dbReference type="NCBIfam" id="TIGR01145">
    <property type="entry name" value="ATP_synt_delta"/>
    <property type="match status" value="1"/>
</dbReference>
<organism evidence="8 9">
    <name type="scientific">Pseudodesulfovibrio senegalensis</name>
    <dbReference type="NCBI Taxonomy" id="1721087"/>
    <lineage>
        <taxon>Bacteria</taxon>
        <taxon>Pseudomonadati</taxon>
        <taxon>Thermodesulfobacteriota</taxon>
        <taxon>Desulfovibrionia</taxon>
        <taxon>Desulfovibrionales</taxon>
        <taxon>Desulfovibrionaceae</taxon>
    </lineage>
</organism>
<dbReference type="HAMAP" id="MF_01416">
    <property type="entry name" value="ATP_synth_delta_bact"/>
    <property type="match status" value="1"/>
</dbReference>
<gene>
    <name evidence="7" type="primary">atpH</name>
    <name evidence="8" type="ORF">F8A88_09790</name>
</gene>
<dbReference type="GO" id="GO:0005886">
    <property type="term" value="C:plasma membrane"/>
    <property type="evidence" value="ECO:0007669"/>
    <property type="project" value="UniProtKB-SubCell"/>
</dbReference>
<evidence type="ECO:0000256" key="6">
    <source>
        <dbReference type="ARBA" id="ARBA00023310"/>
    </source>
</evidence>
<evidence type="ECO:0000256" key="3">
    <source>
        <dbReference type="ARBA" id="ARBA00022781"/>
    </source>
</evidence>
<dbReference type="GO" id="GO:0045259">
    <property type="term" value="C:proton-transporting ATP synthase complex"/>
    <property type="evidence" value="ECO:0007669"/>
    <property type="project" value="UniProtKB-KW"/>
</dbReference>
<dbReference type="InterPro" id="IPR000711">
    <property type="entry name" value="ATPase_OSCP/dsu"/>
</dbReference>
<accession>A0A6N6N2I4</accession>
<keyword evidence="4 7" id="KW-0406">Ion transport</keyword>
<dbReference type="RefSeq" id="WP_151150960.1">
    <property type="nucleotide sequence ID" value="NZ_WAIE01000003.1"/>
</dbReference>
<keyword evidence="2 7" id="KW-0813">Transport</keyword>
<comment type="similarity">
    <text evidence="7">Belongs to the ATPase delta chain family.</text>
</comment>
<evidence type="ECO:0000313" key="9">
    <source>
        <dbReference type="Proteomes" id="UP000438699"/>
    </source>
</evidence>